<dbReference type="EMBL" id="LNXV01000033">
    <property type="protein sequence ID" value="KTC78314.1"/>
    <property type="molecule type" value="Genomic_DNA"/>
</dbReference>
<comment type="caution">
    <text evidence="1">The sequence shown here is derived from an EMBL/GenBank/DDBJ whole genome shotgun (WGS) entry which is preliminary data.</text>
</comment>
<organism evidence="1 2">
    <name type="scientific">Legionella brunensis</name>
    <dbReference type="NCBI Taxonomy" id="29422"/>
    <lineage>
        <taxon>Bacteria</taxon>
        <taxon>Pseudomonadati</taxon>
        <taxon>Pseudomonadota</taxon>
        <taxon>Gammaproteobacteria</taxon>
        <taxon>Legionellales</taxon>
        <taxon>Legionellaceae</taxon>
        <taxon>Legionella</taxon>
    </lineage>
</organism>
<keyword evidence="2" id="KW-1185">Reference proteome</keyword>
<dbReference type="RefSeq" id="WP_131793467.1">
    <property type="nucleotide sequence ID" value="NZ_CAAAHU010000004.1"/>
</dbReference>
<proteinExistence type="predicted"/>
<accession>A0A0W0S4M0</accession>
<dbReference type="AlphaFoldDB" id="A0A0W0S4M0"/>
<evidence type="ECO:0000313" key="1">
    <source>
        <dbReference type="EMBL" id="KTC78314.1"/>
    </source>
</evidence>
<dbReference type="Proteomes" id="UP000054742">
    <property type="component" value="Unassembled WGS sequence"/>
</dbReference>
<protein>
    <submittedName>
        <fullName evidence="1">Uncharacterized protein</fullName>
    </submittedName>
</protein>
<name>A0A0W0S4M0_9GAMM</name>
<gene>
    <name evidence="1" type="ORF">Lbru_2606</name>
</gene>
<dbReference type="PATRIC" id="fig|29422.6.peg.2769"/>
<sequence length="164" mass="19208">MKNFIKGNQKMTRTNYHEILTDYIRSEQDAIAIPNLKFLINQFDENSHQGSVLIKNLLASVLAFTLETESRWNATGTKERLNNLLKKMAVSIQKYETEYPKITLNEEDDAQAFLSALTYSKKCILHYMEKANKHCKLYEVYTQEENDLKTIFSKMETMDFTCKK</sequence>
<evidence type="ECO:0000313" key="2">
    <source>
        <dbReference type="Proteomes" id="UP000054742"/>
    </source>
</evidence>
<reference evidence="1 2" key="1">
    <citation type="submission" date="2015-11" db="EMBL/GenBank/DDBJ databases">
        <title>Genomic analysis of 38 Legionella species identifies large and diverse effector repertoires.</title>
        <authorList>
            <person name="Burstein D."/>
            <person name="Amaro F."/>
            <person name="Zusman T."/>
            <person name="Lifshitz Z."/>
            <person name="Cohen O."/>
            <person name="Gilbert J.A."/>
            <person name="Pupko T."/>
            <person name="Shuman H.A."/>
            <person name="Segal G."/>
        </authorList>
    </citation>
    <scope>NUCLEOTIDE SEQUENCE [LARGE SCALE GENOMIC DNA]</scope>
    <source>
        <strain evidence="1 2">ATCC 43878</strain>
    </source>
</reference>